<accession>A0AAI9UQY4</accession>
<comment type="caution">
    <text evidence="3">The sequence shown here is derived from an EMBL/GenBank/DDBJ whole genome shotgun (WGS) entry which is preliminary data.</text>
</comment>
<dbReference type="Pfam" id="PF13489">
    <property type="entry name" value="Methyltransf_23"/>
    <property type="match status" value="1"/>
</dbReference>
<evidence type="ECO:0000313" key="4">
    <source>
        <dbReference type="Proteomes" id="UP001239795"/>
    </source>
</evidence>
<dbReference type="CDD" id="cd02440">
    <property type="entry name" value="AdoMet_MTases"/>
    <property type="match status" value="1"/>
</dbReference>
<dbReference type="Gene3D" id="3.40.50.150">
    <property type="entry name" value="Vaccinia Virus protein VP39"/>
    <property type="match status" value="1"/>
</dbReference>
<protein>
    <recommendedName>
        <fullName evidence="5">TAM domain methyltransferase</fullName>
    </recommendedName>
</protein>
<organism evidence="3 4">
    <name type="scientific">Colletotrichum melonis</name>
    <dbReference type="NCBI Taxonomy" id="1209925"/>
    <lineage>
        <taxon>Eukaryota</taxon>
        <taxon>Fungi</taxon>
        <taxon>Dikarya</taxon>
        <taxon>Ascomycota</taxon>
        <taxon>Pezizomycotina</taxon>
        <taxon>Sordariomycetes</taxon>
        <taxon>Hypocreomycetidae</taxon>
        <taxon>Glomerellales</taxon>
        <taxon>Glomerellaceae</taxon>
        <taxon>Colletotrichum</taxon>
        <taxon>Colletotrichum acutatum species complex</taxon>
    </lineage>
</organism>
<feature type="region of interest" description="Disordered" evidence="2">
    <location>
        <begin position="1"/>
        <end position="22"/>
    </location>
</feature>
<proteinExistence type="inferred from homology"/>
<dbReference type="AlphaFoldDB" id="A0AAI9UQY4"/>
<gene>
    <name evidence="3" type="ORF">CMEL01_13133</name>
</gene>
<dbReference type="EMBL" id="MLGG01000007">
    <property type="protein sequence ID" value="KAK1463064.1"/>
    <property type="molecule type" value="Genomic_DNA"/>
</dbReference>
<dbReference type="InterPro" id="IPR029063">
    <property type="entry name" value="SAM-dependent_MTases_sf"/>
</dbReference>
<dbReference type="PANTHER" id="PTHR43591">
    <property type="entry name" value="METHYLTRANSFERASE"/>
    <property type="match status" value="1"/>
</dbReference>
<evidence type="ECO:0000256" key="2">
    <source>
        <dbReference type="SAM" id="MobiDB-lite"/>
    </source>
</evidence>
<sequence length="326" mass="37044">MSSQFPNESPIIFDEQHDEDATSDVTSTIASSTTSLADSIFNFRVENGRTYHRYKDGNLQHHQFLLSVDGKLGLSPPNQDDYPAKRVLDIGTGTGIWAIEFGELKPEAEVIGIDLSPPLAEVPPNVTFEVDDIEEPWTFSLPFDYIHSRMMTSSISDWRRLLRNAFEFVSYNLTPGGYLELQEMDLKPQSDDGSLKPDAAVVRCFALLGKAATVLNRSFQDIPDLVNVMQEIGFVDVSIKKVMWPANTWAKGQHYKLLGQFAHENCMSGIEGWTMTPLTHGLGWSKQEVEVFLIELRKEFKDRRIHAYWPWQVTYITLPNRNISHC</sequence>
<comment type="similarity">
    <text evidence="1">Belongs to the methyltransferase superfamily. LaeA methyltransferase family.</text>
</comment>
<evidence type="ECO:0000313" key="3">
    <source>
        <dbReference type="EMBL" id="KAK1463064.1"/>
    </source>
</evidence>
<name>A0AAI9UQY4_9PEZI</name>
<dbReference type="SUPFAM" id="SSF53335">
    <property type="entry name" value="S-adenosyl-L-methionine-dependent methyltransferases"/>
    <property type="match status" value="1"/>
</dbReference>
<dbReference type="PANTHER" id="PTHR43591:SF24">
    <property type="entry name" value="2-METHOXY-6-POLYPRENYL-1,4-BENZOQUINOL METHYLASE, MITOCHONDRIAL"/>
    <property type="match status" value="1"/>
</dbReference>
<evidence type="ECO:0000256" key="1">
    <source>
        <dbReference type="ARBA" id="ARBA00038158"/>
    </source>
</evidence>
<dbReference type="GO" id="GO:0008168">
    <property type="term" value="F:methyltransferase activity"/>
    <property type="evidence" value="ECO:0007669"/>
    <property type="project" value="TreeGrafter"/>
</dbReference>
<dbReference type="Proteomes" id="UP001239795">
    <property type="component" value="Unassembled WGS sequence"/>
</dbReference>
<evidence type="ECO:0008006" key="5">
    <source>
        <dbReference type="Google" id="ProtNLM"/>
    </source>
</evidence>
<reference evidence="3 4" key="1">
    <citation type="submission" date="2016-10" db="EMBL/GenBank/DDBJ databases">
        <title>The genome sequence of Colletotrichum fioriniae PJ7.</title>
        <authorList>
            <person name="Baroncelli R."/>
        </authorList>
    </citation>
    <scope>NUCLEOTIDE SEQUENCE [LARGE SCALE GENOMIC DNA]</scope>
    <source>
        <strain evidence="3">Col 31</strain>
    </source>
</reference>
<keyword evidence="4" id="KW-1185">Reference proteome</keyword>